<proteinExistence type="predicted"/>
<dbReference type="Proteomes" id="UP001221898">
    <property type="component" value="Unassembled WGS sequence"/>
</dbReference>
<gene>
    <name evidence="1" type="ORF">AAFF_G00387280</name>
</gene>
<name>A0AAD7SEM7_9TELE</name>
<accession>A0AAD7SEM7</accession>
<protein>
    <submittedName>
        <fullName evidence="1">Uncharacterized protein</fullName>
    </submittedName>
</protein>
<reference evidence="1" key="1">
    <citation type="journal article" date="2023" name="Science">
        <title>Genome structures resolve the early diversification of teleost fishes.</title>
        <authorList>
            <person name="Parey E."/>
            <person name="Louis A."/>
            <person name="Montfort J."/>
            <person name="Bouchez O."/>
            <person name="Roques C."/>
            <person name="Iampietro C."/>
            <person name="Lluch J."/>
            <person name="Castinel A."/>
            <person name="Donnadieu C."/>
            <person name="Desvignes T."/>
            <person name="Floi Bucao C."/>
            <person name="Jouanno E."/>
            <person name="Wen M."/>
            <person name="Mejri S."/>
            <person name="Dirks R."/>
            <person name="Jansen H."/>
            <person name="Henkel C."/>
            <person name="Chen W.J."/>
            <person name="Zahm M."/>
            <person name="Cabau C."/>
            <person name="Klopp C."/>
            <person name="Thompson A.W."/>
            <person name="Robinson-Rechavi M."/>
            <person name="Braasch I."/>
            <person name="Lecointre G."/>
            <person name="Bobe J."/>
            <person name="Postlethwait J.H."/>
            <person name="Berthelot C."/>
            <person name="Roest Crollius H."/>
            <person name="Guiguen Y."/>
        </authorList>
    </citation>
    <scope>NUCLEOTIDE SEQUENCE</scope>
    <source>
        <strain evidence="1">NC1722</strain>
    </source>
</reference>
<organism evidence="1 2">
    <name type="scientific">Aldrovandia affinis</name>
    <dbReference type="NCBI Taxonomy" id="143900"/>
    <lineage>
        <taxon>Eukaryota</taxon>
        <taxon>Metazoa</taxon>
        <taxon>Chordata</taxon>
        <taxon>Craniata</taxon>
        <taxon>Vertebrata</taxon>
        <taxon>Euteleostomi</taxon>
        <taxon>Actinopterygii</taxon>
        <taxon>Neopterygii</taxon>
        <taxon>Teleostei</taxon>
        <taxon>Notacanthiformes</taxon>
        <taxon>Halosauridae</taxon>
        <taxon>Aldrovandia</taxon>
    </lineage>
</organism>
<evidence type="ECO:0000313" key="1">
    <source>
        <dbReference type="EMBL" id="KAJ8401146.1"/>
    </source>
</evidence>
<sequence length="91" mass="10069">MDYTGGPRSAPPGKVIPLQQKRCRLGLQGSLRAREKEKKWLLSVKRVPGPELPWNSAVREICTPVGRPNGRVTPPDPVLVHLPAKDCWPPS</sequence>
<dbReference type="EMBL" id="JAINUG010000072">
    <property type="protein sequence ID" value="KAJ8401146.1"/>
    <property type="molecule type" value="Genomic_DNA"/>
</dbReference>
<comment type="caution">
    <text evidence="1">The sequence shown here is derived from an EMBL/GenBank/DDBJ whole genome shotgun (WGS) entry which is preliminary data.</text>
</comment>
<keyword evidence="2" id="KW-1185">Reference proteome</keyword>
<evidence type="ECO:0000313" key="2">
    <source>
        <dbReference type="Proteomes" id="UP001221898"/>
    </source>
</evidence>
<dbReference type="AlphaFoldDB" id="A0AAD7SEM7"/>